<evidence type="ECO:0000313" key="1">
    <source>
        <dbReference type="EMBL" id="MDL5034287.1"/>
    </source>
</evidence>
<name>A0ABT7LPY4_9BURK</name>
<dbReference type="EMBL" id="JASVDS010000008">
    <property type="protein sequence ID" value="MDL5034287.1"/>
    <property type="molecule type" value="Genomic_DNA"/>
</dbReference>
<reference evidence="1 2" key="1">
    <citation type="submission" date="2023-06" db="EMBL/GenBank/DDBJ databases">
        <title>Pelomonas sp. APW6 16S ribosomal RNA gene genome sequencing and assembly.</title>
        <authorList>
            <person name="Woo H."/>
        </authorList>
    </citation>
    <scope>NUCLEOTIDE SEQUENCE [LARGE SCALE GENOMIC DNA]</scope>
    <source>
        <strain evidence="1 2">APW6</strain>
    </source>
</reference>
<evidence type="ECO:0000313" key="2">
    <source>
        <dbReference type="Proteomes" id="UP001238603"/>
    </source>
</evidence>
<protein>
    <submittedName>
        <fullName evidence="1">Uncharacterized protein</fullName>
    </submittedName>
</protein>
<dbReference type="Proteomes" id="UP001238603">
    <property type="component" value="Unassembled WGS sequence"/>
</dbReference>
<organism evidence="1 2">
    <name type="scientific">Roseateles subflavus</name>
    <dbReference type="NCBI Taxonomy" id="3053353"/>
    <lineage>
        <taxon>Bacteria</taxon>
        <taxon>Pseudomonadati</taxon>
        <taxon>Pseudomonadota</taxon>
        <taxon>Betaproteobacteria</taxon>
        <taxon>Burkholderiales</taxon>
        <taxon>Sphaerotilaceae</taxon>
        <taxon>Roseateles</taxon>
    </lineage>
</organism>
<sequence>MSSATQSVEEGRGLVQARKALLWMRSGIMPSQVNAREAQMAVAEFMRDFEEAVDVSFAKRVLGMIAAGISPSAENCSAAANEVETALDVLRNGHSADLRARFERMH</sequence>
<proteinExistence type="predicted"/>
<comment type="caution">
    <text evidence="1">The sequence shown here is derived from an EMBL/GenBank/DDBJ whole genome shotgun (WGS) entry which is preliminary data.</text>
</comment>
<dbReference type="RefSeq" id="WP_285984363.1">
    <property type="nucleotide sequence ID" value="NZ_JASVDS010000008.1"/>
</dbReference>
<accession>A0ABT7LPY4</accession>
<gene>
    <name evidence="1" type="ORF">QRD43_20465</name>
</gene>
<keyword evidence="2" id="KW-1185">Reference proteome</keyword>